<feature type="domain" description="Xaa-Pro dipeptidyl-peptidase C-terminal" evidence="3">
    <location>
        <begin position="379"/>
        <end position="595"/>
    </location>
</feature>
<dbReference type="EC" id="3.4.14.11" evidence="4"/>
<accession>A0A6I4NT17</accession>
<dbReference type="PANTHER" id="PTHR43056">
    <property type="entry name" value="PEPTIDASE S9 PROLYL OLIGOPEPTIDASE"/>
    <property type="match status" value="1"/>
</dbReference>
<evidence type="ECO:0000256" key="1">
    <source>
        <dbReference type="ARBA" id="ARBA00022801"/>
    </source>
</evidence>
<comment type="caution">
    <text evidence="4">The sequence shown here is derived from an EMBL/GenBank/DDBJ whole genome shotgun (WGS) entry which is preliminary data.</text>
</comment>
<feature type="signal peptide" evidence="2">
    <location>
        <begin position="1"/>
        <end position="37"/>
    </location>
</feature>
<dbReference type="RefSeq" id="WP_160422954.1">
    <property type="nucleotide sequence ID" value="NZ_WSTA01000009.1"/>
</dbReference>
<dbReference type="InterPro" id="IPR008979">
    <property type="entry name" value="Galactose-bd-like_sf"/>
</dbReference>
<dbReference type="AlphaFoldDB" id="A0A6I4NT17"/>
<dbReference type="Gene3D" id="3.40.50.1820">
    <property type="entry name" value="alpha/beta hydrolase"/>
    <property type="match status" value="2"/>
</dbReference>
<dbReference type="InterPro" id="IPR029058">
    <property type="entry name" value="AB_hydrolase_fold"/>
</dbReference>
<dbReference type="SMART" id="SM00939">
    <property type="entry name" value="PepX_C"/>
    <property type="match status" value="1"/>
</dbReference>
<dbReference type="Proteomes" id="UP000438182">
    <property type="component" value="Unassembled WGS sequence"/>
</dbReference>
<dbReference type="Pfam" id="PF08530">
    <property type="entry name" value="PepX_C"/>
    <property type="match status" value="1"/>
</dbReference>
<feature type="chain" id="PRO_5026190786" evidence="2">
    <location>
        <begin position="38"/>
        <end position="775"/>
    </location>
</feature>
<reference evidence="4 5" key="1">
    <citation type="submission" date="2019-12" db="EMBL/GenBank/DDBJ databases">
        <authorList>
            <person name="Kim Y.S."/>
        </authorList>
    </citation>
    <scope>NUCLEOTIDE SEQUENCE [LARGE SCALE GENOMIC DNA]</scope>
    <source>
        <strain evidence="4 5">MMS17-SY077</strain>
    </source>
</reference>
<evidence type="ECO:0000313" key="5">
    <source>
        <dbReference type="Proteomes" id="UP000438182"/>
    </source>
</evidence>
<evidence type="ECO:0000256" key="2">
    <source>
        <dbReference type="SAM" id="SignalP"/>
    </source>
</evidence>
<evidence type="ECO:0000313" key="4">
    <source>
        <dbReference type="EMBL" id="MWB97606.1"/>
    </source>
</evidence>
<dbReference type="NCBIfam" id="NF003780">
    <property type="entry name" value="PRK05371.1-1"/>
    <property type="match status" value="1"/>
</dbReference>
<organism evidence="4 5">
    <name type="scientific">Agromyces seonyuensis</name>
    <dbReference type="NCBI Taxonomy" id="2662446"/>
    <lineage>
        <taxon>Bacteria</taxon>
        <taxon>Bacillati</taxon>
        <taxon>Actinomycetota</taxon>
        <taxon>Actinomycetes</taxon>
        <taxon>Micrococcales</taxon>
        <taxon>Microbacteriaceae</taxon>
        <taxon>Agromyces</taxon>
    </lineage>
</organism>
<keyword evidence="5" id="KW-1185">Reference proteome</keyword>
<dbReference type="SUPFAM" id="SSF49785">
    <property type="entry name" value="Galactose-binding domain-like"/>
    <property type="match status" value="1"/>
</dbReference>
<name>A0A6I4NT17_9MICO</name>
<dbReference type="SUPFAM" id="SSF53474">
    <property type="entry name" value="alpha/beta-Hydrolases"/>
    <property type="match status" value="1"/>
</dbReference>
<dbReference type="Gene3D" id="2.60.120.260">
    <property type="entry name" value="Galactose-binding domain-like"/>
    <property type="match status" value="1"/>
</dbReference>
<dbReference type="EMBL" id="WSTA01000009">
    <property type="protein sequence ID" value="MWB97606.1"/>
    <property type="molecule type" value="Genomic_DNA"/>
</dbReference>
<keyword evidence="2" id="KW-0732">Signal</keyword>
<dbReference type="GO" id="GO:0008239">
    <property type="term" value="F:dipeptidyl-peptidase activity"/>
    <property type="evidence" value="ECO:0007669"/>
    <property type="project" value="UniProtKB-EC"/>
</dbReference>
<dbReference type="InterPro" id="IPR013736">
    <property type="entry name" value="Xaa-Pro_dipept_C"/>
</dbReference>
<dbReference type="PANTHER" id="PTHR43056:SF10">
    <property type="entry name" value="COCE_NOND FAMILY, PUTATIVE (AFU_ORTHOLOGUE AFUA_7G00600)-RELATED"/>
    <property type="match status" value="1"/>
</dbReference>
<dbReference type="InterPro" id="IPR050585">
    <property type="entry name" value="Xaa-Pro_dipeptidyl-ppase/CocE"/>
</dbReference>
<dbReference type="InterPro" id="IPR000383">
    <property type="entry name" value="Xaa-Pro-like_dom"/>
</dbReference>
<evidence type="ECO:0000259" key="3">
    <source>
        <dbReference type="SMART" id="SM00939"/>
    </source>
</evidence>
<sequence length="775" mass="81158">MSRPNRAARRRTPRAVAALAVPALAAGLLSIAAPAIAAPEPAVPTFQDGLSQAVFTTDRNAWITQEAWVESEVDSDRDGKNDLVHVDVTRVPETANGLDVPVLMEMSPYYAGGTGVPNWNVDHELGEPPTTKGGFAAPKYPTTSPNISNSLETTWVPRGYAVVHAESLGSGFSEGCPTSGGTNESLGGKAVIDWLNGRATAYTSTDRSQTVTADWATGSVGMIGTSYNGTLPIGVASTGVEGLEAIVPVSAISDWYNYYRANGAVRAPGGYQGEDLDVLADYVHTRPDQAICQPVIDELRAEQDRASGDRSEFWAERDYLANADRIHAATLVAHGLNDWNVMTKNASDLYDVLKANGVPHQIYLHQGGHGGNPTDTLLNRWFTRYLYHVENGVEALPKAYVQREDRVLTEYAEWPDPAAADVALSFGAASTANTVGGLDFAVDRSGRTEYLLDDASKRASTLATAAQSENRLVYRTRGITDAVRLSGTPSVSLELAVDRDKANLTALLVDYKANGTATIVSRGWMDVQNRNSDAVTDPIEPGTSYEFDFDFEPKDYVFAAGSSLGVVVMSSDNEYTVRPAAGTRLTLDPAKSSVSLPIVGGAAKLVSVLGSAGPGTEYQVITTDISGGALSMSISSDEPVGLEAVALTGVDQETTGSLHDVEVRDSRGTSAGWDLTAQVSDFTSGSGTILAENLGWTPAASVRAGELPTPPGQSSVVEPGAAVAPGVGIGDAATLCSSVRGASAGAFTCGAGLALGIPGSTLLGTYSGVLTLTLM</sequence>
<protein>
    <submittedName>
        <fullName evidence="4">Xaa-Pro dipeptidyl-peptidase</fullName>
        <ecNumber evidence="4">3.4.14.11</ecNumber>
    </submittedName>
</protein>
<gene>
    <name evidence="4" type="ORF">GB864_03420</name>
</gene>
<dbReference type="Pfam" id="PF02129">
    <property type="entry name" value="Peptidase_S15"/>
    <property type="match status" value="1"/>
</dbReference>
<keyword evidence="1 4" id="KW-0378">Hydrolase</keyword>
<proteinExistence type="predicted"/>